<dbReference type="GO" id="GO:0046872">
    <property type="term" value="F:metal ion binding"/>
    <property type="evidence" value="ECO:0007669"/>
    <property type="project" value="UniProtKB-KW"/>
</dbReference>
<dbReference type="InterPro" id="IPR005494">
    <property type="entry name" value="GSPS_pre-ATP-grasp-like_dom"/>
</dbReference>
<gene>
    <name evidence="7" type="ORF">AR438_02835</name>
</gene>
<dbReference type="GO" id="GO:0016874">
    <property type="term" value="F:ligase activity"/>
    <property type="evidence" value="ECO:0007669"/>
    <property type="project" value="UniProtKB-KW"/>
</dbReference>
<keyword evidence="4" id="KW-0067">ATP-binding</keyword>
<accession>A0A0Q3PBX6</accession>
<dbReference type="Gene3D" id="3.30.1490.330">
    <property type="match status" value="1"/>
</dbReference>
<evidence type="ECO:0000256" key="3">
    <source>
        <dbReference type="ARBA" id="ARBA00022741"/>
    </source>
</evidence>
<keyword evidence="8" id="KW-1185">Reference proteome</keyword>
<keyword evidence="1" id="KW-0436">Ligase</keyword>
<evidence type="ECO:0000256" key="5">
    <source>
        <dbReference type="ARBA" id="ARBA00022842"/>
    </source>
</evidence>
<dbReference type="AlphaFoldDB" id="A0A0Q3PBX6"/>
<reference evidence="7 8" key="1">
    <citation type="submission" date="2015-10" db="EMBL/GenBank/DDBJ databases">
        <title>Chryseobacterium aquaticum genome.</title>
        <authorList>
            <person name="Newman J.D."/>
            <person name="Ferguson M.B."/>
            <person name="Miller J.R."/>
        </authorList>
    </citation>
    <scope>NUCLEOTIDE SEQUENCE [LARGE SCALE GENOMIC DNA]</scope>
    <source>
        <strain evidence="7 8">KCTC 12483</strain>
    </source>
</reference>
<name>A0A0Q3PBX6_9FLAO</name>
<dbReference type="STRING" id="452084.AR438_02835"/>
<dbReference type="InterPro" id="IPR016185">
    <property type="entry name" value="PreATP-grasp_dom_sf"/>
</dbReference>
<comment type="caution">
    <text evidence="7">The sequence shown here is derived from an EMBL/GenBank/DDBJ whole genome shotgun (WGS) entry which is preliminary data.</text>
</comment>
<keyword evidence="2" id="KW-0479">Metal-binding</keyword>
<dbReference type="SUPFAM" id="SSF52440">
    <property type="entry name" value="PreATP-grasp domain"/>
    <property type="match status" value="1"/>
</dbReference>
<proteinExistence type="predicted"/>
<feature type="domain" description="Glutathionylspermidine synthase pre-ATP-grasp-like" evidence="6">
    <location>
        <begin position="14"/>
        <end position="376"/>
    </location>
</feature>
<evidence type="ECO:0000313" key="8">
    <source>
        <dbReference type="Proteomes" id="UP000051682"/>
    </source>
</evidence>
<keyword evidence="3" id="KW-0547">Nucleotide-binding</keyword>
<evidence type="ECO:0000256" key="2">
    <source>
        <dbReference type="ARBA" id="ARBA00022723"/>
    </source>
</evidence>
<dbReference type="SUPFAM" id="SSF56059">
    <property type="entry name" value="Glutathione synthetase ATP-binding domain-like"/>
    <property type="match status" value="1"/>
</dbReference>
<evidence type="ECO:0000256" key="4">
    <source>
        <dbReference type="ARBA" id="ARBA00022840"/>
    </source>
</evidence>
<dbReference type="GO" id="GO:0005524">
    <property type="term" value="F:ATP binding"/>
    <property type="evidence" value="ECO:0007669"/>
    <property type="project" value="UniProtKB-KW"/>
</dbReference>
<evidence type="ECO:0000313" key="7">
    <source>
        <dbReference type="EMBL" id="KQK27158.1"/>
    </source>
</evidence>
<dbReference type="Proteomes" id="UP000051682">
    <property type="component" value="Unassembled WGS sequence"/>
</dbReference>
<protein>
    <submittedName>
        <fullName evidence="7">Glutathionylspermidine synthase</fullName>
    </submittedName>
</protein>
<organism evidence="7 8">
    <name type="scientific">Chryseobacterium aquaticum</name>
    <dbReference type="NCBI Taxonomy" id="452084"/>
    <lineage>
        <taxon>Bacteria</taxon>
        <taxon>Pseudomonadati</taxon>
        <taxon>Bacteroidota</taxon>
        <taxon>Flavobacteriia</taxon>
        <taxon>Flavobacteriales</taxon>
        <taxon>Weeksellaceae</taxon>
        <taxon>Chryseobacterium group</taxon>
        <taxon>Chryseobacterium</taxon>
    </lineage>
</organism>
<evidence type="ECO:0000256" key="1">
    <source>
        <dbReference type="ARBA" id="ARBA00022598"/>
    </source>
</evidence>
<dbReference type="Pfam" id="PF03738">
    <property type="entry name" value="GSP_synth"/>
    <property type="match status" value="1"/>
</dbReference>
<evidence type="ECO:0000259" key="6">
    <source>
        <dbReference type="Pfam" id="PF03738"/>
    </source>
</evidence>
<sequence length="388" mass="46323">MVMKRIQSQFRKNWEHKLENLGFGYHSLEGLYWDESHYYEFSMEEINTIENATTELWQMCLQGVDYIIEKNLWDKFNIPESFRNYIITSWEEDHPSIYGRFDFGFDGENIKLLEFNADTPTSLYEASVIQWYWLQEMFPYKDQFNSIHEKLVDYWTYLKKYMNPHYIYFSSLTNIEDVTNVEYLRDCATQAGFETEFIPIQDIGWAEDIQEFISGDNTIMEYIFKLYPYEWILEDGFGEKLVNNNFRSQWMEPAWKILLSSKAILPVLWELFPNHPYLLECYFEPKGLKDFVKKPIYSREGANVSLFKNNISVEENEGDYETYGFIYQQLFELPNFDGNYPVIGSWVIGQEAAGIGIRESVHLITNNQSRFIPHLIDSNKIYIKEKEL</sequence>
<dbReference type="EMBL" id="LLYZ01000002">
    <property type="protein sequence ID" value="KQK27158.1"/>
    <property type="molecule type" value="Genomic_DNA"/>
</dbReference>
<keyword evidence="5" id="KW-0460">Magnesium</keyword>